<dbReference type="Proteomes" id="UP000183209">
    <property type="component" value="Unassembled WGS sequence"/>
</dbReference>
<dbReference type="RefSeq" id="WP_074979622.1">
    <property type="nucleotide sequence ID" value="NZ_FPAG01000008.1"/>
</dbReference>
<evidence type="ECO:0000313" key="1">
    <source>
        <dbReference type="EMBL" id="SFT07709.1"/>
    </source>
</evidence>
<proteinExistence type="predicted"/>
<accession>A0A1I6V1X2</accession>
<dbReference type="Gene3D" id="1.20.120.330">
    <property type="entry name" value="Nucleotidyltransferases domain 2"/>
    <property type="match status" value="1"/>
</dbReference>
<dbReference type="OrthoDB" id="1446962at2"/>
<gene>
    <name evidence="1" type="ORF">SAMN04487906_2809</name>
</gene>
<organism evidence="1 2">
    <name type="scientific">Zhouia amylolytica</name>
    <dbReference type="NCBI Taxonomy" id="376730"/>
    <lineage>
        <taxon>Bacteria</taxon>
        <taxon>Pseudomonadati</taxon>
        <taxon>Bacteroidota</taxon>
        <taxon>Flavobacteriia</taxon>
        <taxon>Flavobacteriales</taxon>
        <taxon>Flavobacteriaceae</taxon>
        <taxon>Zhouia</taxon>
    </lineage>
</organism>
<dbReference type="EMBL" id="FPAG01000008">
    <property type="protein sequence ID" value="SFT07709.1"/>
    <property type="molecule type" value="Genomic_DNA"/>
</dbReference>
<evidence type="ECO:0000313" key="2">
    <source>
        <dbReference type="Proteomes" id="UP000183209"/>
    </source>
</evidence>
<reference evidence="1 2" key="1">
    <citation type="submission" date="2016-10" db="EMBL/GenBank/DDBJ databases">
        <authorList>
            <person name="de Groot N.N."/>
        </authorList>
    </citation>
    <scope>NUCLEOTIDE SEQUENCE [LARGE SCALE GENOMIC DNA]</scope>
    <source>
        <strain evidence="1 2">CGMCC 1.6114</strain>
    </source>
</reference>
<evidence type="ECO:0008006" key="3">
    <source>
        <dbReference type="Google" id="ProtNLM"/>
    </source>
</evidence>
<protein>
    <recommendedName>
        <fullName evidence="3">HEPN domain-containing protein</fullName>
    </recommendedName>
</protein>
<dbReference type="AlphaFoldDB" id="A0A1I6V1X2"/>
<sequence>METEDIKTRTGEAPKGLNEIIAKIVEEIEVEHIYLNRGTDRHAFTYRLNIITRVAQNDISEQIRPLLNSILQQYPDYCHRVFTFTYACNEIAQGNLYFINNCHESDLVYKANIDSLQMAYPNGEPSKLYENIKKDFKRDMSRMKSFKKGVHYFKAQKRLPQSAFMVHQTFEQGYRILERFICGKVKICHSIKNHQTYVLKTLSKLEGTFQIESNLDSKLLDLLDDAYSSARYTNSYDISKQEIEQLSQKLGLFIKEIKFWFRHELSVFEQNITEEELDHRPKQVLKPPTNQKEPEYLFRKLEFDNSFEMLCMAKSLMIVCATCLQDDVAPPMHVNGFDYSINEVLQLAVKLLPMRETSL</sequence>
<name>A0A1I6V1X2_9FLAO</name>